<reference evidence="2" key="1">
    <citation type="journal article" date="2014" name="PLoS ONE">
        <title>Transcriptome-Based Identification of ABC Transporters in the Western Tarnished Plant Bug Lygus hesperus.</title>
        <authorList>
            <person name="Hull J.J."/>
            <person name="Chaney K."/>
            <person name="Geib S.M."/>
            <person name="Fabrick J.A."/>
            <person name="Brent C.S."/>
            <person name="Walsh D."/>
            <person name="Lavine L.C."/>
        </authorList>
    </citation>
    <scope>NUCLEOTIDE SEQUENCE</scope>
</reference>
<gene>
    <name evidence="2" type="primary">bgaT</name>
    <name evidence="2" type="ORF">CM83_18995</name>
</gene>
<dbReference type="EMBL" id="GBHO01005487">
    <property type="protein sequence ID" value="JAG38117.1"/>
    <property type="molecule type" value="Transcribed_RNA"/>
</dbReference>
<accession>A0A0A9YYR4</accession>
<proteinExistence type="predicted"/>
<protein>
    <submittedName>
        <fullName evidence="2">Beta-galactosidase BgaT</fullName>
    </submittedName>
</protein>
<feature type="compositionally biased region" description="Polar residues" evidence="1">
    <location>
        <begin position="290"/>
        <end position="306"/>
    </location>
</feature>
<sequence>MRNTRYLSDLSCSTMMRWVVVMAALRATNTESKRPWNPAPVRRQMGEEKGSPVERALTVIIKASTALNEYRIGVEGNDNIIIRKALTKIKEERIWQALEEAIELLHQKEPESKNQRDFVRVLRIRLKILRIQYKREGLDDIRIHPRRDSSPSFMPERIPSKIKYGPKTDTFGPWEFPMPSGDPPSRPAFQYEIVNIEPRKNRNSVQYEEDSDLTRFFPERFHFSSTKPATQVTWNFPGESDDDGDFSELHPIRFRKITDRPVYKPKNDNSKPWNIQLPSRVDKHILNSSSAKRLSSNTTRQASQPWNFPDLSEENGDHIKFRPKPFRPATARPGFESKKNNTSPWNFPKISGDNGDLIKLLTRRFRPTNDRPGFEHENNKINPWSFPVTSEQNGDIIKLLTTRFNFKPARPGFESEYDNKIHGTSPCHH</sequence>
<evidence type="ECO:0000313" key="2">
    <source>
        <dbReference type="EMBL" id="JAG38117.1"/>
    </source>
</evidence>
<name>A0A0A9YYR4_LYGHE</name>
<organism evidence="2">
    <name type="scientific">Lygus hesperus</name>
    <name type="common">Western plant bug</name>
    <dbReference type="NCBI Taxonomy" id="30085"/>
    <lineage>
        <taxon>Eukaryota</taxon>
        <taxon>Metazoa</taxon>
        <taxon>Ecdysozoa</taxon>
        <taxon>Arthropoda</taxon>
        <taxon>Hexapoda</taxon>
        <taxon>Insecta</taxon>
        <taxon>Pterygota</taxon>
        <taxon>Neoptera</taxon>
        <taxon>Paraneoptera</taxon>
        <taxon>Hemiptera</taxon>
        <taxon>Heteroptera</taxon>
        <taxon>Panheteroptera</taxon>
        <taxon>Cimicomorpha</taxon>
        <taxon>Miridae</taxon>
        <taxon>Mirini</taxon>
        <taxon>Lygus</taxon>
    </lineage>
</organism>
<reference evidence="2" key="2">
    <citation type="submission" date="2014-07" db="EMBL/GenBank/DDBJ databases">
        <authorList>
            <person name="Hull J."/>
        </authorList>
    </citation>
    <scope>NUCLEOTIDE SEQUENCE</scope>
</reference>
<evidence type="ECO:0000256" key="1">
    <source>
        <dbReference type="SAM" id="MobiDB-lite"/>
    </source>
</evidence>
<dbReference type="AlphaFoldDB" id="A0A0A9YYR4"/>
<feature type="non-terminal residue" evidence="2">
    <location>
        <position position="429"/>
    </location>
</feature>
<feature type="region of interest" description="Disordered" evidence="1">
    <location>
        <begin position="290"/>
        <end position="349"/>
    </location>
</feature>